<protein>
    <submittedName>
        <fullName evidence="9">Uncharacterized protein</fullName>
    </submittedName>
</protein>
<evidence type="ECO:0000313" key="9">
    <source>
        <dbReference type="EMBL" id="GMT34842.1"/>
    </source>
</evidence>
<evidence type="ECO:0000256" key="2">
    <source>
        <dbReference type="ARBA" id="ARBA00010532"/>
    </source>
</evidence>
<evidence type="ECO:0000256" key="5">
    <source>
        <dbReference type="ARBA" id="ARBA00023136"/>
    </source>
</evidence>
<gene>
    <name evidence="9" type="ORF">PFISCL1PPCAC_26139</name>
</gene>
<keyword evidence="4 8" id="KW-1133">Transmembrane helix</keyword>
<feature type="transmembrane region" description="Helical" evidence="8">
    <location>
        <begin position="563"/>
        <end position="586"/>
    </location>
</feature>
<sequence length="665" mass="75082">SLTRTVAHWLAPEMCSLIFCFVGSQIAGGAAAAAAAKNGKMASSKRPMCCTITMIVLGLLILALALVLLIAFPSSLFPAMVKSQIPLIEKKDGSYTKLTGFWQKLPQLARYDFYFFNITNVDEMIYEGAMAHLVEVGPFSYIETEFKEGIQWLDDGTRVYYRSNKTWLFDTEGSCKGCTENDVVTLPSAGYATVMAMKAQNDMPAANAAVLDLLMNVIGEVPMRTVRVGGILFDAVDDPLIDVINSNIVQMVINIGGGLLFGMPVPDVPYMGYFPHYNNTNDEHYLLRTGQDDPMMAFQIEQWAGQDKLSWWSGQAAEIKGAGDGTFYKPFLEQTDVLKNFQSFSCRAFDMEYSHLDKYEGIDVTVLTFKEDSYDSNKEENIGYRYENLEHVDYFPDWPTCQPSHKYQPWNLDCTDIDCRFDVNFCNDCCDGSYYQNTIFLPPGIIPLRCFPGLNKRMPFAAFLSQPHFSGAPPQVINSMVGLHPDKNNHEAGRWWINTITGGTVHAIFNMQLSIPIYNDASFLMTTHMRNSFLPSFWTKINANLKPYAHDFIQLSAETVPTVAMALGWSFVIITIIFFAIAICCFRRRMRMMNEDKEIDAEYTYNVTVEDEKDRLVKVKKLATDLDHVSPAQKYPELYAKDSPESTLSWKSNTLHNEETGEAWS</sequence>
<evidence type="ECO:0000256" key="4">
    <source>
        <dbReference type="ARBA" id="ARBA00022989"/>
    </source>
</evidence>
<comment type="subcellular location">
    <subcellularLocation>
        <location evidence="1">Membrane</location>
    </subcellularLocation>
</comment>
<evidence type="ECO:0000256" key="6">
    <source>
        <dbReference type="ARBA" id="ARBA00023180"/>
    </source>
</evidence>
<dbReference type="InterPro" id="IPR002159">
    <property type="entry name" value="CD36_fam"/>
</dbReference>
<dbReference type="GO" id="GO:0016020">
    <property type="term" value="C:membrane"/>
    <property type="evidence" value="ECO:0007669"/>
    <property type="project" value="UniProtKB-SubCell"/>
</dbReference>
<keyword evidence="3 8" id="KW-0812">Transmembrane</keyword>
<name>A0AAV5WYL7_9BILA</name>
<reference evidence="9" key="1">
    <citation type="submission" date="2023-10" db="EMBL/GenBank/DDBJ databases">
        <title>Genome assembly of Pristionchus species.</title>
        <authorList>
            <person name="Yoshida K."/>
            <person name="Sommer R.J."/>
        </authorList>
    </citation>
    <scope>NUCLEOTIDE SEQUENCE</scope>
    <source>
        <strain evidence="9">RS5133</strain>
    </source>
</reference>
<dbReference type="Proteomes" id="UP001432322">
    <property type="component" value="Unassembled WGS sequence"/>
</dbReference>
<dbReference type="AlphaFoldDB" id="A0AAV5WYL7"/>
<keyword evidence="5 8" id="KW-0472">Membrane</keyword>
<dbReference type="EMBL" id="BTSY01000006">
    <property type="protein sequence ID" value="GMT34842.1"/>
    <property type="molecule type" value="Genomic_DNA"/>
</dbReference>
<dbReference type="PANTHER" id="PTHR11923">
    <property type="entry name" value="SCAVENGER RECEPTOR CLASS B TYPE-1 SR-B1"/>
    <property type="match status" value="1"/>
</dbReference>
<evidence type="ECO:0000256" key="7">
    <source>
        <dbReference type="SAM" id="MobiDB-lite"/>
    </source>
</evidence>
<comment type="similarity">
    <text evidence="2">Belongs to the CD36 family.</text>
</comment>
<evidence type="ECO:0000313" key="10">
    <source>
        <dbReference type="Proteomes" id="UP001432322"/>
    </source>
</evidence>
<feature type="transmembrane region" description="Helical" evidence="8">
    <location>
        <begin position="48"/>
        <end position="72"/>
    </location>
</feature>
<organism evidence="9 10">
    <name type="scientific">Pristionchus fissidentatus</name>
    <dbReference type="NCBI Taxonomy" id="1538716"/>
    <lineage>
        <taxon>Eukaryota</taxon>
        <taxon>Metazoa</taxon>
        <taxon>Ecdysozoa</taxon>
        <taxon>Nematoda</taxon>
        <taxon>Chromadorea</taxon>
        <taxon>Rhabditida</taxon>
        <taxon>Rhabditina</taxon>
        <taxon>Diplogasteromorpha</taxon>
        <taxon>Diplogasteroidea</taxon>
        <taxon>Neodiplogasteridae</taxon>
        <taxon>Pristionchus</taxon>
    </lineage>
</organism>
<dbReference type="GO" id="GO:0005737">
    <property type="term" value="C:cytoplasm"/>
    <property type="evidence" value="ECO:0007669"/>
    <property type="project" value="TreeGrafter"/>
</dbReference>
<evidence type="ECO:0000256" key="3">
    <source>
        <dbReference type="ARBA" id="ARBA00022692"/>
    </source>
</evidence>
<feature type="region of interest" description="Disordered" evidence="7">
    <location>
        <begin position="637"/>
        <end position="665"/>
    </location>
</feature>
<evidence type="ECO:0000256" key="1">
    <source>
        <dbReference type="ARBA" id="ARBA00004370"/>
    </source>
</evidence>
<dbReference type="PRINTS" id="PR01609">
    <property type="entry name" value="CD36FAMILY"/>
</dbReference>
<accession>A0AAV5WYL7</accession>
<feature type="non-terminal residue" evidence="9">
    <location>
        <position position="1"/>
    </location>
</feature>
<dbReference type="PANTHER" id="PTHR11923:SF106">
    <property type="entry name" value="SCAVENGER RECEPTOR (CD36 FAMILY) RELATED"/>
    <property type="match status" value="1"/>
</dbReference>
<keyword evidence="6" id="KW-0325">Glycoprotein</keyword>
<evidence type="ECO:0000256" key="8">
    <source>
        <dbReference type="SAM" id="Phobius"/>
    </source>
</evidence>
<dbReference type="GO" id="GO:0005044">
    <property type="term" value="F:scavenger receptor activity"/>
    <property type="evidence" value="ECO:0007669"/>
    <property type="project" value="TreeGrafter"/>
</dbReference>
<proteinExistence type="inferred from homology"/>
<dbReference type="Pfam" id="PF01130">
    <property type="entry name" value="CD36"/>
    <property type="match status" value="1"/>
</dbReference>
<feature type="compositionally biased region" description="Polar residues" evidence="7">
    <location>
        <begin position="645"/>
        <end position="655"/>
    </location>
</feature>
<comment type="caution">
    <text evidence="9">The sequence shown here is derived from an EMBL/GenBank/DDBJ whole genome shotgun (WGS) entry which is preliminary data.</text>
</comment>
<keyword evidence="10" id="KW-1185">Reference proteome</keyword>
<feature type="transmembrane region" description="Helical" evidence="8">
    <location>
        <begin position="16"/>
        <end position="36"/>
    </location>
</feature>